<name>A0ABT5L9F5_9MOLU</name>
<keyword evidence="2" id="KW-1185">Reference proteome</keyword>
<reference evidence="1 2" key="1">
    <citation type="journal article" date="2023" name="Plant">
        <title>Draft Genome Sequence Resource of CBPPT1, a 'Candidatus Phytoplasma trifolii'-Related Strain Associated with Potato Purple Top Disease in the Columbia Basin, U.S.A.</title>
        <authorList>
            <person name="Wei W."/>
            <person name="Shao J."/>
            <person name="Bottner-Parker K.D."/>
            <person name="Zhao Y."/>
        </authorList>
    </citation>
    <scope>NUCLEOTIDE SEQUENCE [LARGE SCALE GENOMIC DNA]</scope>
    <source>
        <strain evidence="1 2">CBPPT1</strain>
    </source>
</reference>
<comment type="caution">
    <text evidence="1">The sequence shown here is derived from an EMBL/GenBank/DDBJ whole genome shotgun (WGS) entry which is preliminary data.</text>
</comment>
<gene>
    <name evidence="1" type="ORF">M8044_000456</name>
</gene>
<protein>
    <submittedName>
        <fullName evidence="1">Uncharacterized protein</fullName>
    </submittedName>
</protein>
<evidence type="ECO:0000313" key="1">
    <source>
        <dbReference type="EMBL" id="MDC9032233.1"/>
    </source>
</evidence>
<sequence>MNSFLSILYDCFFKNLFSSQMKSLSNIFCDLFSFESKFDFKDSEFDFCIKGSILFFKYFFSNSNKFFIFSKFDFIFV</sequence>
<dbReference type="EMBL" id="JANHJP010000010">
    <property type="protein sequence ID" value="MDC9032233.1"/>
    <property type="molecule type" value="Genomic_DNA"/>
</dbReference>
<evidence type="ECO:0000313" key="2">
    <source>
        <dbReference type="Proteomes" id="UP001221763"/>
    </source>
</evidence>
<dbReference type="Proteomes" id="UP001221763">
    <property type="component" value="Unassembled WGS sequence"/>
</dbReference>
<accession>A0ABT5L9F5</accession>
<proteinExistence type="predicted"/>
<organism evidence="1 2">
    <name type="scientific">Columbia Basin potato purple top phytoplasma</name>
    <dbReference type="NCBI Taxonomy" id="307134"/>
    <lineage>
        <taxon>Bacteria</taxon>
        <taxon>Bacillati</taxon>
        <taxon>Mycoplasmatota</taxon>
        <taxon>Mollicutes</taxon>
        <taxon>Acholeplasmatales</taxon>
        <taxon>Acholeplasmataceae</taxon>
        <taxon>Candidatus Phytoplasma</taxon>
        <taxon>16SrVI (Clover proliferation group)</taxon>
    </lineage>
</organism>